<dbReference type="InterPro" id="IPR002347">
    <property type="entry name" value="SDR_fam"/>
</dbReference>
<gene>
    <name evidence="4" type="ORF">FIBSPDRAFT_909449</name>
</gene>
<evidence type="ECO:0000256" key="2">
    <source>
        <dbReference type="ARBA" id="ARBA00023002"/>
    </source>
</evidence>
<name>A0A166P634_9AGAM</name>
<accession>A0A166P634</accession>
<dbReference type="STRING" id="436010.A0A166P634"/>
<evidence type="ECO:0000313" key="4">
    <source>
        <dbReference type="EMBL" id="KZP25750.1"/>
    </source>
</evidence>
<dbReference type="GO" id="GO:0016491">
    <property type="term" value="F:oxidoreductase activity"/>
    <property type="evidence" value="ECO:0007669"/>
    <property type="project" value="UniProtKB-KW"/>
</dbReference>
<keyword evidence="5" id="KW-1185">Reference proteome</keyword>
<dbReference type="PANTHER" id="PTHR43976:SF16">
    <property type="entry name" value="SHORT-CHAIN DEHYDROGENASE_REDUCTASE FAMILY PROTEIN"/>
    <property type="match status" value="1"/>
</dbReference>
<dbReference type="SUPFAM" id="SSF51735">
    <property type="entry name" value="NAD(P)-binding Rossmann-fold domains"/>
    <property type="match status" value="1"/>
</dbReference>
<dbReference type="Gene3D" id="3.40.50.720">
    <property type="entry name" value="NAD(P)-binding Rossmann-like Domain"/>
    <property type="match status" value="1"/>
</dbReference>
<dbReference type="InterPro" id="IPR051911">
    <property type="entry name" value="SDR_oxidoreductase"/>
</dbReference>
<evidence type="ECO:0000313" key="5">
    <source>
        <dbReference type="Proteomes" id="UP000076532"/>
    </source>
</evidence>
<dbReference type="AlphaFoldDB" id="A0A166P634"/>
<protein>
    <submittedName>
        <fullName evidence="4">NAD(P)-binding protein</fullName>
    </submittedName>
</protein>
<dbReference type="InterPro" id="IPR036291">
    <property type="entry name" value="NAD(P)-bd_dom_sf"/>
</dbReference>
<dbReference type="PRINTS" id="PR00080">
    <property type="entry name" value="SDRFAMILY"/>
</dbReference>
<dbReference type="EMBL" id="KV417519">
    <property type="protein sequence ID" value="KZP25750.1"/>
    <property type="molecule type" value="Genomic_DNA"/>
</dbReference>
<dbReference type="Pfam" id="PF00106">
    <property type="entry name" value="adh_short"/>
    <property type="match status" value="1"/>
</dbReference>
<reference evidence="4 5" key="1">
    <citation type="journal article" date="2016" name="Mol. Biol. Evol.">
        <title>Comparative Genomics of Early-Diverging Mushroom-Forming Fungi Provides Insights into the Origins of Lignocellulose Decay Capabilities.</title>
        <authorList>
            <person name="Nagy L.G."/>
            <person name="Riley R."/>
            <person name="Tritt A."/>
            <person name="Adam C."/>
            <person name="Daum C."/>
            <person name="Floudas D."/>
            <person name="Sun H."/>
            <person name="Yadav J.S."/>
            <person name="Pangilinan J."/>
            <person name="Larsson K.H."/>
            <person name="Matsuura K."/>
            <person name="Barry K."/>
            <person name="Labutti K."/>
            <person name="Kuo R."/>
            <person name="Ohm R.A."/>
            <person name="Bhattacharya S.S."/>
            <person name="Shirouzu T."/>
            <person name="Yoshinaga Y."/>
            <person name="Martin F.M."/>
            <person name="Grigoriev I.V."/>
            <person name="Hibbett D.S."/>
        </authorList>
    </citation>
    <scope>NUCLEOTIDE SEQUENCE [LARGE SCALE GENOMIC DNA]</scope>
    <source>
        <strain evidence="4 5">CBS 109695</strain>
    </source>
</reference>
<proteinExistence type="inferred from homology"/>
<keyword evidence="2" id="KW-0560">Oxidoreductase</keyword>
<sequence length="313" mass="33404">MSTSESKQLVWLITGTSTGFGRLMTLAALQRGDKVIATARPRSLAKLADLQAAGADVLELDVTSTLETLHAIAQRAVAIHGRVDVVVNNAGFIGAGSMEENTPEETLAQFTTNVLGAMNVTRAFLPAMRVARTGTIVFFGSIGGWGPVSHMGLYGATKYAIRGVSEALNAEIAPLGLRSICIDPGYFRTSFLTPDNRTPFASRIEDYRKAGEETNAMLECMCSSSSSSSGRLTKCGHAFVLAAYNGHQPGDPSKAAQLIIDIIRGEGAAKGRTVPSVFSVGSDAYAFIRAACEEKVRVLDEWKEVCESTNFDR</sequence>
<evidence type="ECO:0000256" key="1">
    <source>
        <dbReference type="ARBA" id="ARBA00006484"/>
    </source>
</evidence>
<comment type="similarity">
    <text evidence="1 3">Belongs to the short-chain dehydrogenases/reductases (SDR) family.</text>
</comment>
<dbReference type="CDD" id="cd05374">
    <property type="entry name" value="17beta-HSD-like_SDR_c"/>
    <property type="match status" value="1"/>
</dbReference>
<dbReference type="PANTHER" id="PTHR43976">
    <property type="entry name" value="SHORT CHAIN DEHYDROGENASE"/>
    <property type="match status" value="1"/>
</dbReference>
<dbReference type="OrthoDB" id="1274115at2759"/>
<organism evidence="4 5">
    <name type="scientific">Athelia psychrophila</name>
    <dbReference type="NCBI Taxonomy" id="1759441"/>
    <lineage>
        <taxon>Eukaryota</taxon>
        <taxon>Fungi</taxon>
        <taxon>Dikarya</taxon>
        <taxon>Basidiomycota</taxon>
        <taxon>Agaricomycotina</taxon>
        <taxon>Agaricomycetes</taxon>
        <taxon>Agaricomycetidae</taxon>
        <taxon>Atheliales</taxon>
        <taxon>Atheliaceae</taxon>
        <taxon>Athelia</taxon>
    </lineage>
</organism>
<evidence type="ECO:0000256" key="3">
    <source>
        <dbReference type="RuleBase" id="RU000363"/>
    </source>
</evidence>
<dbReference type="Proteomes" id="UP000076532">
    <property type="component" value="Unassembled WGS sequence"/>
</dbReference>
<dbReference type="PRINTS" id="PR00081">
    <property type="entry name" value="GDHRDH"/>
</dbReference>